<evidence type="ECO:0000256" key="1">
    <source>
        <dbReference type="SAM" id="Coils"/>
    </source>
</evidence>
<keyword evidence="2" id="KW-0812">Transmembrane</keyword>
<gene>
    <name evidence="4" type="ORF">FHG64_03635</name>
</gene>
<evidence type="ECO:0000313" key="5">
    <source>
        <dbReference type="Proteomes" id="UP000309016"/>
    </source>
</evidence>
<feature type="transmembrane region" description="Helical" evidence="2">
    <location>
        <begin position="12"/>
        <end position="30"/>
    </location>
</feature>
<keyword evidence="1" id="KW-0175">Coiled coil</keyword>
<keyword evidence="2" id="KW-1133">Transmembrane helix</keyword>
<proteinExistence type="predicted"/>
<dbReference type="InterPro" id="IPR052336">
    <property type="entry name" value="MlaD_Phospholipid_Transporter"/>
</dbReference>
<dbReference type="PANTHER" id="PTHR33371">
    <property type="entry name" value="INTERMEMBRANE PHOSPHOLIPID TRANSPORT SYSTEM BINDING PROTEIN MLAD-RELATED"/>
    <property type="match status" value="1"/>
</dbReference>
<reference evidence="4 5" key="1">
    <citation type="submission" date="2019-06" db="EMBL/GenBank/DDBJ databases">
        <title>Complete genome sequence of Antarcticibacterium flavum KCTC 52984T from an Antarctic marine sediment.</title>
        <authorList>
            <person name="Lee Y.M."/>
            <person name="Shin S.C."/>
        </authorList>
    </citation>
    <scope>NUCLEOTIDE SEQUENCE [LARGE SCALE GENOMIC DNA]</scope>
    <source>
        <strain evidence="4 5">KCTC 52984</strain>
    </source>
</reference>
<feature type="domain" description="Mce/MlaD" evidence="3">
    <location>
        <begin position="41"/>
        <end position="117"/>
    </location>
</feature>
<sequence>MKKSAKQNINLGIFVIFSLLIFTLAVYYIGSRQSLFGNTARVSSVFKDVNGLQQGNNVRFAGVNIGTVRAINIINDTAICVDMVVNEESLYLIKKNSLATINSDGLVGSMIVNIIPGEGNGMESIRAGDTIASISKIATADMLTTLNTTNENAALLTADLLKITNAINAGEGVLGKLLKDDQMAANMQESFKNLQASTQNANLTIARLNNILGEIDLKHGVAGVLLNDTVTAGRVVNMVNNLENTSKTIDSLTGGLNSYSEKLVNGKGTLNFIATDTTFVKSLEATVENAEQAAGKLNENMEALKHNFLFRGYFRKLEKLKQRELKNAAN</sequence>
<feature type="coiled-coil region" evidence="1">
    <location>
        <begin position="280"/>
        <end position="307"/>
    </location>
</feature>
<dbReference type="EMBL" id="CP040812">
    <property type="protein sequence ID" value="QCY68556.1"/>
    <property type="molecule type" value="Genomic_DNA"/>
</dbReference>
<evidence type="ECO:0000256" key="2">
    <source>
        <dbReference type="SAM" id="Phobius"/>
    </source>
</evidence>
<dbReference type="InterPro" id="IPR003399">
    <property type="entry name" value="Mce/MlaD"/>
</dbReference>
<dbReference type="PANTHER" id="PTHR33371:SF4">
    <property type="entry name" value="INTERMEMBRANE PHOSPHOLIPID TRANSPORT SYSTEM BINDING PROTEIN MLAD"/>
    <property type="match status" value="1"/>
</dbReference>
<keyword evidence="5" id="KW-1185">Reference proteome</keyword>
<dbReference type="KEGG" id="afla:FHG64_03635"/>
<accession>A0A5B7WZE6</accession>
<name>A0A5B7WZE6_9FLAO</name>
<evidence type="ECO:0000313" key="4">
    <source>
        <dbReference type="EMBL" id="QCY68556.1"/>
    </source>
</evidence>
<dbReference type="RefSeq" id="WP_139065137.1">
    <property type="nucleotide sequence ID" value="NZ_CP040812.1"/>
</dbReference>
<dbReference type="Proteomes" id="UP000309016">
    <property type="component" value="Chromosome"/>
</dbReference>
<evidence type="ECO:0000259" key="3">
    <source>
        <dbReference type="Pfam" id="PF02470"/>
    </source>
</evidence>
<keyword evidence="2" id="KW-0472">Membrane</keyword>
<protein>
    <submittedName>
        <fullName evidence="4">MCE family protein</fullName>
    </submittedName>
</protein>
<dbReference type="OrthoDB" id="9771725at2"/>
<dbReference type="Pfam" id="PF02470">
    <property type="entry name" value="MlaD"/>
    <property type="match status" value="1"/>
</dbReference>
<organism evidence="4 5">
    <name type="scientific">Antarcticibacterium flavum</name>
    <dbReference type="NCBI Taxonomy" id="2058175"/>
    <lineage>
        <taxon>Bacteria</taxon>
        <taxon>Pseudomonadati</taxon>
        <taxon>Bacteroidota</taxon>
        <taxon>Flavobacteriia</taxon>
        <taxon>Flavobacteriales</taxon>
        <taxon>Flavobacteriaceae</taxon>
        <taxon>Antarcticibacterium</taxon>
    </lineage>
</organism>
<dbReference type="AlphaFoldDB" id="A0A5B7WZE6"/>